<reference evidence="9 10" key="1">
    <citation type="journal article" date="2011" name="Proc. Natl. Acad. Sci. U.S.A.">
        <title>Evolutionary erosion of yeast sex chromosomes by mating-type switching accidents.</title>
        <authorList>
            <person name="Gordon J.L."/>
            <person name="Armisen D."/>
            <person name="Proux-Wera E."/>
            <person name="Oheigeartaigh S.S."/>
            <person name="Byrne K.P."/>
            <person name="Wolfe K.H."/>
        </authorList>
    </citation>
    <scope>NUCLEOTIDE SEQUENCE [LARGE SCALE GENOMIC DNA]</scope>
    <source>
        <strain evidence="10">ATCC MYA-139 / BCRC 22969 / CBS 8797 / CCRC 22969 / KCTC 17520 / NBRC 10181 / NCYC 3082</strain>
    </source>
</reference>
<feature type="region of interest" description="Disordered" evidence="7">
    <location>
        <begin position="512"/>
        <end position="535"/>
    </location>
</feature>
<evidence type="ECO:0000256" key="4">
    <source>
        <dbReference type="ARBA" id="ARBA00023136"/>
    </source>
</evidence>
<dbReference type="RefSeq" id="XP_022466842.1">
    <property type="nucleotide sequence ID" value="XM_022610557.1"/>
</dbReference>
<feature type="transmembrane region" description="Helical" evidence="8">
    <location>
        <begin position="177"/>
        <end position="198"/>
    </location>
</feature>
<keyword evidence="4 8" id="KW-0472">Membrane</keyword>
<dbReference type="KEGG" id="kng:KNAG_0K02340"/>
<accession>J7S3G1</accession>
<dbReference type="OrthoDB" id="5393256at2759"/>
<dbReference type="EMBL" id="HE978324">
    <property type="protein sequence ID" value="CCK72597.1"/>
    <property type="molecule type" value="Genomic_DNA"/>
</dbReference>
<keyword evidence="2 8" id="KW-0812">Transmembrane</keyword>
<dbReference type="PANTHER" id="PTHR35779">
    <property type="entry name" value="PH-RESPONSE REGULATOR PROTEIN PALH/RIM21"/>
    <property type="match status" value="1"/>
</dbReference>
<dbReference type="GO" id="GO:0030437">
    <property type="term" value="P:ascospore formation"/>
    <property type="evidence" value="ECO:0007669"/>
    <property type="project" value="EnsemblFungi"/>
</dbReference>
<comment type="subcellular location">
    <subcellularLocation>
        <location evidence="1">Membrane</location>
        <topology evidence="1">Multi-pass membrane protein</topology>
    </subcellularLocation>
</comment>
<sequence length="535" mass="61039">MDGNIWRYSPDSDQVYRSCEMNELGSGILLSRDLPVPLLYADNIRFRSYCYENHPVYMACNFVAFPAHYLPVITKDWDPQKLNKDRLGGSFSSGIYAVLMSFSANFVITLCLTVLTFIITRDRPHVYASRSLKLGSLLASINLTIALGRLLQLLSDQHNKHGAAVSKAIIKFFSQDATFTTLDFLTTLTLQLCQVFIIMRTFERNQEKKLILFCGVFLSFATNILWVIPQYRTVAGHSITWDTLPPFIYLFRIALAASYAVLVLSYIIQKRRLWCKTLQMAFLTLLTVLAVLLLPGFFIADVANVWIAELGELFTTTCYVGSTFLVWEWLERLNAIERTVQAQSILGRPIYEDEQRDYMFAQYALKIQDAIQRDEVVSSDDDENSHPHSSSHGDIELHDMLSSTSRETRSSMDRISVNQINFNAKQSHKNIMVQKLTNAFDRFTYFTDQVVLKKLGTRSLSSNSNTEQSENKRAKMVSRRIGLDNPDKTFVYNTKDVVFASDEELPEDNEVLKEVGSQGTHRDHELEDGSDLSMV</sequence>
<keyword evidence="3 8" id="KW-1133">Transmembrane helix</keyword>
<dbReference type="InterPro" id="IPR014844">
    <property type="entry name" value="PalH"/>
</dbReference>
<dbReference type="GO" id="GO:0009272">
    <property type="term" value="P:fungal-type cell wall biogenesis"/>
    <property type="evidence" value="ECO:0007669"/>
    <property type="project" value="EnsemblFungi"/>
</dbReference>
<comment type="similarity">
    <text evidence="5">Belongs to the palH/RIM21 family.</text>
</comment>
<dbReference type="Pfam" id="PF08733">
    <property type="entry name" value="PalH"/>
    <property type="match status" value="1"/>
</dbReference>
<feature type="transmembrane region" description="Helical" evidence="8">
    <location>
        <begin position="280"/>
        <end position="300"/>
    </location>
</feature>
<feature type="transmembrane region" description="Helical" evidence="8">
    <location>
        <begin position="94"/>
        <end position="119"/>
    </location>
</feature>
<evidence type="ECO:0000313" key="9">
    <source>
        <dbReference type="EMBL" id="CCK72597.1"/>
    </source>
</evidence>
<dbReference type="PANTHER" id="PTHR35779:SF1">
    <property type="entry name" value="PH-RESPONSE REGULATOR PROTEIN PALH_RIM21"/>
    <property type="match status" value="1"/>
</dbReference>
<dbReference type="GO" id="GO:0044088">
    <property type="term" value="P:regulation of vacuole organization"/>
    <property type="evidence" value="ECO:0007669"/>
    <property type="project" value="EnsemblFungi"/>
</dbReference>
<dbReference type="HOGENOM" id="CLU_026111_0_0_1"/>
<keyword evidence="10" id="KW-1185">Reference proteome</keyword>
<feature type="transmembrane region" description="Helical" evidence="8">
    <location>
        <begin position="210"/>
        <end position="228"/>
    </location>
</feature>
<reference evidence="10" key="2">
    <citation type="submission" date="2012-08" db="EMBL/GenBank/DDBJ databases">
        <title>Genome sequence of Kazachstania naganishii.</title>
        <authorList>
            <person name="Gordon J.L."/>
            <person name="Armisen D."/>
            <person name="Proux-Wera E."/>
            <person name="OhEigeartaigh S.S."/>
            <person name="Byrne K.P."/>
            <person name="Wolfe K.H."/>
        </authorList>
    </citation>
    <scope>NUCLEOTIDE SEQUENCE [LARGE SCALE GENOMIC DNA]</scope>
    <source>
        <strain evidence="10">ATCC MYA-139 / BCRC 22969 / CBS 8797 / CCRC 22969 / KCTC 17520 / NBRC 10181 / NCYC 3082</strain>
    </source>
</reference>
<dbReference type="GO" id="GO:0005886">
    <property type="term" value="C:plasma membrane"/>
    <property type="evidence" value="ECO:0007669"/>
    <property type="project" value="EnsemblFungi"/>
</dbReference>
<proteinExistence type="inferred from homology"/>
<protein>
    <recommendedName>
        <fullName evidence="6">pH-response regulator protein palH/RIM21</fullName>
    </recommendedName>
</protein>
<evidence type="ECO:0000256" key="8">
    <source>
        <dbReference type="SAM" id="Phobius"/>
    </source>
</evidence>
<dbReference type="eggNOG" id="ENOG502QWMT">
    <property type="taxonomic scope" value="Eukaryota"/>
</dbReference>
<feature type="transmembrane region" description="Helical" evidence="8">
    <location>
        <begin position="131"/>
        <end position="151"/>
    </location>
</feature>
<evidence type="ECO:0000256" key="1">
    <source>
        <dbReference type="ARBA" id="ARBA00004141"/>
    </source>
</evidence>
<organism evidence="9 10">
    <name type="scientific">Huiozyma naganishii (strain ATCC MYA-139 / BCRC 22969 / CBS 8797 / KCTC 17520 / NBRC 10181 / NCYC 3082 / Yp74L-3)</name>
    <name type="common">Yeast</name>
    <name type="synonym">Kazachstania naganishii</name>
    <dbReference type="NCBI Taxonomy" id="1071383"/>
    <lineage>
        <taxon>Eukaryota</taxon>
        <taxon>Fungi</taxon>
        <taxon>Dikarya</taxon>
        <taxon>Ascomycota</taxon>
        <taxon>Saccharomycotina</taxon>
        <taxon>Saccharomycetes</taxon>
        <taxon>Saccharomycetales</taxon>
        <taxon>Saccharomycetaceae</taxon>
        <taxon>Huiozyma</taxon>
    </lineage>
</organism>
<dbReference type="AlphaFoldDB" id="J7S3G1"/>
<dbReference type="GO" id="GO:0001403">
    <property type="term" value="P:invasive growth in response to glucose limitation"/>
    <property type="evidence" value="ECO:0007669"/>
    <property type="project" value="EnsemblFungi"/>
</dbReference>
<gene>
    <name evidence="9" type="primary">KNAG0K02340</name>
    <name evidence="9" type="ordered locus">KNAG_0K02340</name>
</gene>
<evidence type="ECO:0000256" key="7">
    <source>
        <dbReference type="SAM" id="MobiDB-lite"/>
    </source>
</evidence>
<evidence type="ECO:0000256" key="5">
    <source>
        <dbReference type="ARBA" id="ARBA00038109"/>
    </source>
</evidence>
<evidence type="ECO:0000256" key="6">
    <source>
        <dbReference type="ARBA" id="ARBA00040155"/>
    </source>
</evidence>
<dbReference type="GO" id="GO:0071469">
    <property type="term" value="P:cellular response to alkaline pH"/>
    <property type="evidence" value="ECO:0007669"/>
    <property type="project" value="EnsemblFungi"/>
</dbReference>
<evidence type="ECO:0000313" key="10">
    <source>
        <dbReference type="Proteomes" id="UP000006310"/>
    </source>
</evidence>
<dbReference type="Proteomes" id="UP000006310">
    <property type="component" value="Chromosome 11"/>
</dbReference>
<evidence type="ECO:0000256" key="3">
    <source>
        <dbReference type="ARBA" id="ARBA00022989"/>
    </source>
</evidence>
<dbReference type="GeneID" id="34528364"/>
<feature type="transmembrane region" description="Helical" evidence="8">
    <location>
        <begin position="248"/>
        <end position="268"/>
    </location>
</feature>
<dbReference type="STRING" id="1071383.J7S3G1"/>
<name>J7S3G1_HUIN7</name>
<feature type="region of interest" description="Disordered" evidence="7">
    <location>
        <begin position="376"/>
        <end position="403"/>
    </location>
</feature>
<evidence type="ECO:0000256" key="2">
    <source>
        <dbReference type="ARBA" id="ARBA00022692"/>
    </source>
</evidence>
<dbReference type="OMA" id="CVVIPWE"/>